<proteinExistence type="predicted"/>
<keyword evidence="2" id="KW-1185">Reference proteome</keyword>
<comment type="caution">
    <text evidence="1">The sequence shown here is derived from an EMBL/GenBank/DDBJ whole genome shotgun (WGS) entry which is preliminary data.</text>
</comment>
<name>A0ABQ2D621_9MICC</name>
<organism evidence="1 2">
    <name type="scientific">Glutamicibacter ardleyensis</name>
    <dbReference type="NCBI Taxonomy" id="225894"/>
    <lineage>
        <taxon>Bacteria</taxon>
        <taxon>Bacillati</taxon>
        <taxon>Actinomycetota</taxon>
        <taxon>Actinomycetes</taxon>
        <taxon>Micrococcales</taxon>
        <taxon>Micrococcaceae</taxon>
        <taxon>Glutamicibacter</taxon>
    </lineage>
</organism>
<reference evidence="2" key="1">
    <citation type="journal article" date="2019" name="Int. J. Syst. Evol. Microbiol.">
        <title>The Global Catalogue of Microorganisms (GCM) 10K type strain sequencing project: providing services to taxonomists for standard genome sequencing and annotation.</title>
        <authorList>
            <consortium name="The Broad Institute Genomics Platform"/>
            <consortium name="The Broad Institute Genome Sequencing Center for Infectious Disease"/>
            <person name="Wu L."/>
            <person name="Ma J."/>
        </authorList>
    </citation>
    <scope>NUCLEOTIDE SEQUENCE [LARGE SCALE GENOMIC DNA]</scope>
    <source>
        <strain evidence="2">CGMCC 1.3685</strain>
    </source>
</reference>
<evidence type="ECO:0000313" key="1">
    <source>
        <dbReference type="EMBL" id="GGJ47198.1"/>
    </source>
</evidence>
<dbReference type="Proteomes" id="UP000606115">
    <property type="component" value="Unassembled WGS sequence"/>
</dbReference>
<protein>
    <submittedName>
        <fullName evidence="1">Uncharacterized protein</fullName>
    </submittedName>
</protein>
<evidence type="ECO:0000313" key="2">
    <source>
        <dbReference type="Proteomes" id="UP000606115"/>
    </source>
</evidence>
<accession>A0ABQ2D621</accession>
<gene>
    <name evidence="1" type="ORF">GCM10007173_02190</name>
</gene>
<sequence>MGRNGPKPSQNEAQKIRIMRWDTDRIDGEARRLKSYAKPILVIDAAIAVGTAKTSNANAAQRLGWHQLPVLGGRRCPNDIGATMHF</sequence>
<dbReference type="EMBL" id="BMKX01000001">
    <property type="protein sequence ID" value="GGJ47198.1"/>
    <property type="molecule type" value="Genomic_DNA"/>
</dbReference>